<evidence type="ECO:0000256" key="2">
    <source>
        <dbReference type="SAM" id="Phobius"/>
    </source>
</evidence>
<dbReference type="OrthoDB" id="271488at2759"/>
<proteinExistence type="predicted"/>
<keyword evidence="4" id="KW-1185">Reference proteome</keyword>
<comment type="caution">
    <text evidence="3">The sequence shown here is derived from an EMBL/GenBank/DDBJ whole genome shotgun (WGS) entry which is preliminary data.</text>
</comment>
<accession>A0A836ICX3</accession>
<dbReference type="GeneID" id="94290705"/>
<keyword evidence="2" id="KW-1133">Transmembrane helix</keyword>
<gene>
    <name evidence="3" type="ORF">JKF63_04647</name>
</gene>
<name>A0A836ICX3_9TRYP</name>
<feature type="region of interest" description="Disordered" evidence="1">
    <location>
        <begin position="1"/>
        <end position="21"/>
    </location>
</feature>
<feature type="transmembrane region" description="Helical" evidence="2">
    <location>
        <begin position="60"/>
        <end position="81"/>
    </location>
</feature>
<dbReference type="KEGG" id="phet:94290705"/>
<evidence type="ECO:0000313" key="3">
    <source>
        <dbReference type="EMBL" id="KAG5502877.1"/>
    </source>
</evidence>
<dbReference type="Proteomes" id="UP000674318">
    <property type="component" value="Unassembled WGS sequence"/>
</dbReference>
<evidence type="ECO:0000313" key="4">
    <source>
        <dbReference type="Proteomes" id="UP000674318"/>
    </source>
</evidence>
<keyword evidence="2" id="KW-0812">Transmembrane</keyword>
<evidence type="ECO:0000256" key="1">
    <source>
        <dbReference type="SAM" id="MobiDB-lite"/>
    </source>
</evidence>
<keyword evidence="2" id="KW-0472">Membrane</keyword>
<dbReference type="AlphaFoldDB" id="A0A836ICX3"/>
<sequence>MYSAPTTVHRNRRPYPPQDTSKHYTEVVRNAVKECNPIYCAIKRLGPEIAFGDLEPAEKAAVLIAALLVVALVIGGPTYILRQMLS</sequence>
<dbReference type="RefSeq" id="XP_067756649.1">
    <property type="nucleotide sequence ID" value="XM_067900628.1"/>
</dbReference>
<dbReference type="EMBL" id="JAFJZO010000025">
    <property type="protein sequence ID" value="KAG5502877.1"/>
    <property type="molecule type" value="Genomic_DNA"/>
</dbReference>
<protein>
    <submittedName>
        <fullName evidence="3">Uncharacterized protein</fullName>
    </submittedName>
</protein>
<reference evidence="3 4" key="1">
    <citation type="submission" date="2021-02" db="EMBL/GenBank/DDBJ databases">
        <title>Porcisia hertigi Genome sequencing and assembly.</title>
        <authorList>
            <person name="Almutairi H."/>
            <person name="Gatherer D."/>
        </authorList>
    </citation>
    <scope>NUCLEOTIDE SEQUENCE [LARGE SCALE GENOMIC DNA]</scope>
    <source>
        <strain evidence="3 4">C119</strain>
    </source>
</reference>
<organism evidence="3 4">
    <name type="scientific">Porcisia hertigi</name>
    <dbReference type="NCBI Taxonomy" id="2761500"/>
    <lineage>
        <taxon>Eukaryota</taxon>
        <taxon>Discoba</taxon>
        <taxon>Euglenozoa</taxon>
        <taxon>Kinetoplastea</taxon>
        <taxon>Metakinetoplastina</taxon>
        <taxon>Trypanosomatida</taxon>
        <taxon>Trypanosomatidae</taxon>
        <taxon>Leishmaniinae</taxon>
        <taxon>Porcisia</taxon>
    </lineage>
</organism>